<evidence type="ECO:0000259" key="2">
    <source>
        <dbReference type="Pfam" id="PF13273"/>
    </source>
</evidence>
<evidence type="ECO:0000313" key="3">
    <source>
        <dbReference type="EMBL" id="TDR53591.1"/>
    </source>
</evidence>
<organism evidence="3 4">
    <name type="scientific">Listeria rocourtiae</name>
    <dbReference type="NCBI Taxonomy" id="647910"/>
    <lineage>
        <taxon>Bacteria</taxon>
        <taxon>Bacillati</taxon>
        <taxon>Bacillota</taxon>
        <taxon>Bacilli</taxon>
        <taxon>Bacillales</taxon>
        <taxon>Listeriaceae</taxon>
        <taxon>Listeria</taxon>
    </lineage>
</organism>
<dbReference type="EMBL" id="SNZK01000004">
    <property type="protein sequence ID" value="TDR53591.1"/>
    <property type="molecule type" value="Genomic_DNA"/>
</dbReference>
<keyword evidence="4" id="KW-1185">Reference proteome</keyword>
<protein>
    <submittedName>
        <fullName evidence="3">Uncharacterized protein DUF4064</fullName>
    </submittedName>
</protein>
<dbReference type="InterPro" id="IPR025273">
    <property type="entry name" value="DUF4064"/>
</dbReference>
<feature type="domain" description="DUF4064" evidence="2">
    <location>
        <begin position="2"/>
        <end position="92"/>
    </location>
</feature>
<evidence type="ECO:0000256" key="1">
    <source>
        <dbReference type="SAM" id="Phobius"/>
    </source>
</evidence>
<comment type="caution">
    <text evidence="3">The sequence shown here is derived from an EMBL/GenBank/DDBJ whole genome shotgun (WGS) entry which is preliminary data.</text>
</comment>
<feature type="transmembrane region" description="Helical" evidence="1">
    <location>
        <begin position="49"/>
        <end position="72"/>
    </location>
</feature>
<dbReference type="Proteomes" id="UP000295558">
    <property type="component" value="Unassembled WGS sequence"/>
</dbReference>
<sequence>MNRTAEFVLGLVGGITGVIASITATIFGFFIIGVAAIVPEDTFQGLFSVGMMAAGVLVFFMSVFAIVAACLIKANPKLWGIMLIIVGGVGFILIQLLWIVPGVLLLISGIMCVSRKPPYEDF</sequence>
<reference evidence="3 4" key="1">
    <citation type="submission" date="2019-03" db="EMBL/GenBank/DDBJ databases">
        <title>Genomic Encyclopedia of Type Strains, Phase III (KMG-III): the genomes of soil and plant-associated and newly described type strains.</title>
        <authorList>
            <person name="Whitman W."/>
        </authorList>
    </citation>
    <scope>NUCLEOTIDE SEQUENCE [LARGE SCALE GENOMIC DNA]</scope>
    <source>
        <strain evidence="3 4">CECT 7972</strain>
    </source>
</reference>
<dbReference type="STRING" id="1265846.PROCOU_02249"/>
<dbReference type="Pfam" id="PF13273">
    <property type="entry name" value="DUF4064"/>
    <property type="match status" value="1"/>
</dbReference>
<gene>
    <name evidence="3" type="ORF">DFP96_104183</name>
</gene>
<feature type="transmembrane region" description="Helical" evidence="1">
    <location>
        <begin position="79"/>
        <end position="107"/>
    </location>
</feature>
<dbReference type="OrthoDB" id="2366131at2"/>
<proteinExistence type="predicted"/>
<name>A0A4R6ZMA0_9LIST</name>
<dbReference type="RefSeq" id="WP_133620391.1">
    <property type="nucleotide sequence ID" value="NZ_JAASUO010000001.1"/>
</dbReference>
<keyword evidence="1" id="KW-1133">Transmembrane helix</keyword>
<evidence type="ECO:0000313" key="4">
    <source>
        <dbReference type="Proteomes" id="UP000295558"/>
    </source>
</evidence>
<keyword evidence="1" id="KW-0472">Membrane</keyword>
<feature type="transmembrane region" description="Helical" evidence="1">
    <location>
        <begin position="7"/>
        <end position="37"/>
    </location>
</feature>
<accession>A0A4R6ZMA0</accession>
<keyword evidence="1" id="KW-0812">Transmembrane</keyword>
<dbReference type="AlphaFoldDB" id="A0A4R6ZMA0"/>